<keyword evidence="1" id="KW-1133">Transmembrane helix</keyword>
<keyword evidence="1" id="KW-0472">Membrane</keyword>
<dbReference type="GO" id="GO:0005768">
    <property type="term" value="C:endosome"/>
    <property type="evidence" value="ECO:0007669"/>
    <property type="project" value="TreeGrafter"/>
</dbReference>
<feature type="transmembrane region" description="Helical" evidence="1">
    <location>
        <begin position="195"/>
        <end position="213"/>
    </location>
</feature>
<evidence type="ECO:0000256" key="1">
    <source>
        <dbReference type="SAM" id="Phobius"/>
    </source>
</evidence>
<reference evidence="2" key="3">
    <citation type="submission" date="2025-09" db="UniProtKB">
        <authorList>
            <consortium name="Ensembl"/>
        </authorList>
    </citation>
    <scope>IDENTIFICATION</scope>
</reference>
<dbReference type="Ensembl" id="ENSOTST00005194705.1">
    <property type="protein sequence ID" value="ENSOTSP00005107399.1"/>
    <property type="gene ID" value="ENSOTSG00005048860.1"/>
</dbReference>
<evidence type="ECO:0000313" key="3">
    <source>
        <dbReference type="Proteomes" id="UP000694402"/>
    </source>
</evidence>
<feature type="transmembrane region" description="Helical" evidence="1">
    <location>
        <begin position="157"/>
        <end position="183"/>
    </location>
</feature>
<dbReference type="Proteomes" id="UP000694402">
    <property type="component" value="Unassembled WGS sequence"/>
</dbReference>
<proteinExistence type="predicted"/>
<reference evidence="2" key="2">
    <citation type="submission" date="2025-08" db="UniProtKB">
        <authorList>
            <consortium name="Ensembl"/>
        </authorList>
    </citation>
    <scope>IDENTIFICATION</scope>
</reference>
<keyword evidence="1" id="KW-0812">Transmembrane</keyword>
<evidence type="ECO:0000313" key="2">
    <source>
        <dbReference type="Ensembl" id="ENSOTSP00005107399.1"/>
    </source>
</evidence>
<accession>A0AAZ3NUS8</accession>
<sequence>MVLYVCKYMSGVYLRRQCGGQAGGDGGSHQAGSQCPGPGLSLSGLGAGGLPPAAVPPVEAPPVHHHWPQRCLLLLPADQRHNLCIRHPGRRHLLQNHGLTGQQGVSHRVSDHTVSLLPAWCPVFLPATLQRHQVQRKANKTTPFDFDNTEAWGTDSFYVLGILGFCLYVLLGITSLPSVGAALSWREFSFVQSKLGHLTLLLCTAHGFLYGWNKFLRSSTYKWYTPPGYMLCLVLPSVVLLLKLLLITPCVDHTVTRIRQGWERGRAGG</sequence>
<dbReference type="GO" id="GO:0015677">
    <property type="term" value="P:copper ion import"/>
    <property type="evidence" value="ECO:0007669"/>
    <property type="project" value="TreeGrafter"/>
</dbReference>
<evidence type="ECO:0008006" key="4">
    <source>
        <dbReference type="Google" id="ProtNLM"/>
    </source>
</evidence>
<dbReference type="PANTHER" id="PTHR14239">
    <property type="entry name" value="DUDULIN-RELATED"/>
    <property type="match status" value="1"/>
</dbReference>
<organism evidence="2 3">
    <name type="scientific">Oncorhynchus tshawytscha</name>
    <name type="common">Chinook salmon</name>
    <name type="synonym">Salmo tshawytscha</name>
    <dbReference type="NCBI Taxonomy" id="74940"/>
    <lineage>
        <taxon>Eukaryota</taxon>
        <taxon>Metazoa</taxon>
        <taxon>Chordata</taxon>
        <taxon>Craniata</taxon>
        <taxon>Vertebrata</taxon>
        <taxon>Euteleostomi</taxon>
        <taxon>Actinopterygii</taxon>
        <taxon>Neopterygii</taxon>
        <taxon>Teleostei</taxon>
        <taxon>Protacanthopterygii</taxon>
        <taxon>Salmoniformes</taxon>
        <taxon>Salmonidae</taxon>
        <taxon>Salmoninae</taxon>
        <taxon>Oncorhynchus</taxon>
    </lineage>
</organism>
<gene>
    <name evidence="2" type="primary">LOC112244624</name>
</gene>
<dbReference type="InterPro" id="IPR051267">
    <property type="entry name" value="STEAP_metalloreductase"/>
</dbReference>
<name>A0AAZ3NUS8_ONCTS</name>
<dbReference type="GO" id="GO:0008823">
    <property type="term" value="F:cupric reductase (NADH) activity"/>
    <property type="evidence" value="ECO:0007669"/>
    <property type="project" value="TreeGrafter"/>
</dbReference>
<feature type="transmembrane region" description="Helical" evidence="1">
    <location>
        <begin position="228"/>
        <end position="251"/>
    </location>
</feature>
<reference evidence="3" key="1">
    <citation type="journal article" date="2018" name="PLoS ONE">
        <title>Chinook salmon (Oncorhynchus tshawytscha) genome and transcriptome.</title>
        <authorList>
            <person name="Christensen K.A."/>
            <person name="Leong J.S."/>
            <person name="Sakhrani D."/>
            <person name="Biagi C.A."/>
            <person name="Minkley D.R."/>
            <person name="Withler R.E."/>
            <person name="Rondeau E.B."/>
            <person name="Koop B.F."/>
            <person name="Devlin R.H."/>
        </authorList>
    </citation>
    <scope>NUCLEOTIDE SEQUENCE [LARGE SCALE GENOMIC DNA]</scope>
</reference>
<dbReference type="PANTHER" id="PTHR14239:SF5">
    <property type="entry name" value="METALLOREDUCTASE STEAP4"/>
    <property type="match status" value="1"/>
</dbReference>
<keyword evidence="3" id="KW-1185">Reference proteome</keyword>
<dbReference type="GO" id="GO:0052851">
    <property type="term" value="F:ferric-chelate reductase (NADPH) activity"/>
    <property type="evidence" value="ECO:0007669"/>
    <property type="project" value="TreeGrafter"/>
</dbReference>
<protein>
    <recommendedName>
        <fullName evidence="4">STEAP family member 4</fullName>
    </recommendedName>
</protein>
<dbReference type="AlphaFoldDB" id="A0AAZ3NUS8"/>
<dbReference type="GeneTree" id="ENSGT00390000008042"/>
<dbReference type="GO" id="GO:0005886">
    <property type="term" value="C:plasma membrane"/>
    <property type="evidence" value="ECO:0007669"/>
    <property type="project" value="TreeGrafter"/>
</dbReference>